<feature type="compositionally biased region" description="Polar residues" evidence="6">
    <location>
        <begin position="19"/>
        <end position="34"/>
    </location>
</feature>
<feature type="region of interest" description="Disordered" evidence="6">
    <location>
        <begin position="92"/>
        <end position="111"/>
    </location>
</feature>
<reference evidence="8 9" key="1">
    <citation type="submission" date="2024-02" db="EMBL/GenBank/DDBJ databases">
        <authorList>
            <person name="Vignale AGUSTIN F."/>
            <person name="Sosa J E."/>
            <person name="Modenutti C."/>
        </authorList>
    </citation>
    <scope>NUCLEOTIDE SEQUENCE [LARGE SCALE GENOMIC DNA]</scope>
</reference>
<keyword evidence="9" id="KW-1185">Reference proteome</keyword>
<evidence type="ECO:0000259" key="7">
    <source>
        <dbReference type="PROSITE" id="PS51369"/>
    </source>
</evidence>
<dbReference type="InterPro" id="IPR017887">
    <property type="entry name" value="TF_TCP_subgr"/>
</dbReference>
<dbReference type="Proteomes" id="UP001642360">
    <property type="component" value="Unassembled WGS sequence"/>
</dbReference>
<dbReference type="InterPro" id="IPR005333">
    <property type="entry name" value="Transcription_factor_TCP"/>
</dbReference>
<name>A0ABC8V5J5_9AQUA</name>
<feature type="region of interest" description="Disordered" evidence="6">
    <location>
        <begin position="175"/>
        <end position="212"/>
    </location>
</feature>
<dbReference type="GO" id="GO:0003677">
    <property type="term" value="F:DNA binding"/>
    <property type="evidence" value="ECO:0007669"/>
    <property type="project" value="UniProtKB-KW"/>
</dbReference>
<keyword evidence="2" id="KW-0805">Transcription regulation</keyword>
<evidence type="ECO:0000256" key="6">
    <source>
        <dbReference type="SAM" id="MobiDB-lite"/>
    </source>
</evidence>
<protein>
    <recommendedName>
        <fullName evidence="7">TCP domain-containing protein</fullName>
    </recommendedName>
</protein>
<dbReference type="EMBL" id="CAUOFW020010557">
    <property type="protein sequence ID" value="CAK9188625.1"/>
    <property type="molecule type" value="Genomic_DNA"/>
</dbReference>
<evidence type="ECO:0000313" key="9">
    <source>
        <dbReference type="Proteomes" id="UP001642360"/>
    </source>
</evidence>
<dbReference type="AlphaFoldDB" id="A0ABC8V5J5"/>
<dbReference type="PROSITE" id="PS51369">
    <property type="entry name" value="TCP"/>
    <property type="match status" value="1"/>
</dbReference>
<evidence type="ECO:0000256" key="4">
    <source>
        <dbReference type="ARBA" id="ARBA00023163"/>
    </source>
</evidence>
<dbReference type="PANTHER" id="PTHR31072:SF15">
    <property type="entry name" value="TRANSCRIPTION FACTOR TCP19-LIKE"/>
    <property type="match status" value="1"/>
</dbReference>
<organism evidence="8 9">
    <name type="scientific">Ilex paraguariensis</name>
    <name type="common">yerba mate</name>
    <dbReference type="NCBI Taxonomy" id="185542"/>
    <lineage>
        <taxon>Eukaryota</taxon>
        <taxon>Viridiplantae</taxon>
        <taxon>Streptophyta</taxon>
        <taxon>Embryophyta</taxon>
        <taxon>Tracheophyta</taxon>
        <taxon>Spermatophyta</taxon>
        <taxon>Magnoliopsida</taxon>
        <taxon>eudicotyledons</taxon>
        <taxon>Gunneridae</taxon>
        <taxon>Pentapetalae</taxon>
        <taxon>asterids</taxon>
        <taxon>campanulids</taxon>
        <taxon>Aquifoliales</taxon>
        <taxon>Aquifoliaceae</taxon>
        <taxon>Ilex</taxon>
    </lineage>
</organism>
<evidence type="ECO:0000256" key="3">
    <source>
        <dbReference type="ARBA" id="ARBA00023125"/>
    </source>
</evidence>
<accession>A0ABC8V5J5</accession>
<sequence>MSSFHQHGVEQDDDGGASDLSTSAGEPEGDNSNGLFDMGHPSSNAHPVFKDEPVDSDPGSLDQNSNNNPQAQAQAPIGMGPLMRMQMTMPVATTTTRRSSSKDRHTKVEGRGRRIRIPATCAARIFQLTRELGHKSDGETVRWLLEHAEQAIIEATGTGTVPAIAVSVGGTLKIPTTSPSNNPEGGGGGAESLSSSKKRRRPSNSELYDVDPPHCNVSQVSGLAPIAPTTATITAAAAPPGLVPVWAVSNAGMMVPSNAFWMIPSVGSVAPLHGQSNQPQLWTISPSVTPVFNVSARPISSFAPAETVAVMNTTSGLMGNSGISSNTVAVTVATKGGTKKSSMAPASVSGSGGGGGAKAAQMLRDFSLEIYDKQELQFMGISGIQQKSQATSSKP</sequence>
<feature type="compositionally biased region" description="Low complexity" evidence="6">
    <location>
        <begin position="63"/>
        <end position="76"/>
    </location>
</feature>
<evidence type="ECO:0000256" key="5">
    <source>
        <dbReference type="ARBA" id="ARBA00023242"/>
    </source>
</evidence>
<evidence type="ECO:0000256" key="1">
    <source>
        <dbReference type="ARBA" id="ARBA00004123"/>
    </source>
</evidence>
<proteinExistence type="predicted"/>
<evidence type="ECO:0000313" key="8">
    <source>
        <dbReference type="EMBL" id="CAK9188625.1"/>
    </source>
</evidence>
<keyword evidence="4" id="KW-0804">Transcription</keyword>
<evidence type="ECO:0000256" key="2">
    <source>
        <dbReference type="ARBA" id="ARBA00023015"/>
    </source>
</evidence>
<keyword evidence="3" id="KW-0238">DNA-binding</keyword>
<comment type="caution">
    <text evidence="8">The sequence shown here is derived from an EMBL/GenBank/DDBJ whole genome shotgun (WGS) entry which is preliminary data.</text>
</comment>
<keyword evidence="5" id="KW-0539">Nucleus</keyword>
<feature type="domain" description="TCP" evidence="7">
    <location>
        <begin position="101"/>
        <end position="155"/>
    </location>
</feature>
<dbReference type="PANTHER" id="PTHR31072">
    <property type="entry name" value="TRANSCRIPTION FACTOR TCP4-RELATED"/>
    <property type="match status" value="1"/>
</dbReference>
<comment type="subcellular location">
    <subcellularLocation>
        <location evidence="1">Nucleus</location>
    </subcellularLocation>
</comment>
<dbReference type="GO" id="GO:0005634">
    <property type="term" value="C:nucleus"/>
    <property type="evidence" value="ECO:0007669"/>
    <property type="project" value="UniProtKB-SubCell"/>
</dbReference>
<feature type="compositionally biased region" description="Basic and acidic residues" evidence="6">
    <location>
        <begin position="100"/>
        <end position="111"/>
    </location>
</feature>
<feature type="region of interest" description="Disordered" evidence="6">
    <location>
        <begin position="1"/>
        <end position="77"/>
    </location>
</feature>
<dbReference type="Pfam" id="PF03634">
    <property type="entry name" value="TCP"/>
    <property type="match status" value="1"/>
</dbReference>
<gene>
    <name evidence="8" type="ORF">ILEXP_LOCUS59321</name>
</gene>